<dbReference type="SUPFAM" id="SSF57850">
    <property type="entry name" value="RING/U-box"/>
    <property type="match status" value="1"/>
</dbReference>
<keyword evidence="1" id="KW-0479">Metal-binding</keyword>
<dbReference type="Pfam" id="PF14634">
    <property type="entry name" value="zf-RING_5"/>
    <property type="match status" value="1"/>
</dbReference>
<keyword evidence="3" id="KW-0862">Zinc</keyword>
<dbReference type="AlphaFoldDB" id="A0AAD7BV51"/>
<dbReference type="PANTHER" id="PTHR47156:SF10">
    <property type="entry name" value="E3 UBIQUITIN-PROTEIN LIGASE TRIM-21-RELATED"/>
    <property type="match status" value="1"/>
</dbReference>
<dbReference type="InterPro" id="IPR017907">
    <property type="entry name" value="Znf_RING_CS"/>
</dbReference>
<name>A0AAD7BV51_9AGAR</name>
<dbReference type="SMART" id="SM00184">
    <property type="entry name" value="RING"/>
    <property type="match status" value="1"/>
</dbReference>
<evidence type="ECO:0000256" key="3">
    <source>
        <dbReference type="ARBA" id="ARBA00022833"/>
    </source>
</evidence>
<comment type="caution">
    <text evidence="6">The sequence shown here is derived from an EMBL/GenBank/DDBJ whole genome shotgun (WGS) entry which is preliminary data.</text>
</comment>
<dbReference type="PROSITE" id="PS00518">
    <property type="entry name" value="ZF_RING_1"/>
    <property type="match status" value="1"/>
</dbReference>
<evidence type="ECO:0000313" key="6">
    <source>
        <dbReference type="EMBL" id="KAJ7630755.1"/>
    </source>
</evidence>
<evidence type="ECO:0000256" key="2">
    <source>
        <dbReference type="ARBA" id="ARBA00022771"/>
    </source>
</evidence>
<dbReference type="Gene3D" id="3.30.40.10">
    <property type="entry name" value="Zinc/RING finger domain, C3HC4 (zinc finger)"/>
    <property type="match status" value="1"/>
</dbReference>
<organism evidence="6 7">
    <name type="scientific">Roridomyces roridus</name>
    <dbReference type="NCBI Taxonomy" id="1738132"/>
    <lineage>
        <taxon>Eukaryota</taxon>
        <taxon>Fungi</taxon>
        <taxon>Dikarya</taxon>
        <taxon>Basidiomycota</taxon>
        <taxon>Agaricomycotina</taxon>
        <taxon>Agaricomycetes</taxon>
        <taxon>Agaricomycetidae</taxon>
        <taxon>Agaricales</taxon>
        <taxon>Marasmiineae</taxon>
        <taxon>Mycenaceae</taxon>
        <taxon>Roridomyces</taxon>
    </lineage>
</organism>
<gene>
    <name evidence="6" type="ORF">FB45DRAFT_545661</name>
</gene>
<evidence type="ECO:0000313" key="7">
    <source>
        <dbReference type="Proteomes" id="UP001221142"/>
    </source>
</evidence>
<sequence length="188" mass="21610">MPLVVESTSSCDVCLNIYWAEGDAIPAVIACGHTFCRTCLETLDPPNCPLCRKAFNPDRIKKLHVDRPEPDLEADLLRHAALAFYETDEEVRKSVAFELDQWLQRRSDDDDEANPIRMVRAAFHDLNRLNEWRAADRQTIRELSRQLIQQTDDSKHERDTSKAVEISLTTQVTELTAYVNMTTLFCSR</sequence>
<evidence type="ECO:0000256" key="1">
    <source>
        <dbReference type="ARBA" id="ARBA00022723"/>
    </source>
</evidence>
<evidence type="ECO:0000256" key="4">
    <source>
        <dbReference type="PROSITE-ProRule" id="PRU00175"/>
    </source>
</evidence>
<feature type="domain" description="RING-type" evidence="5">
    <location>
        <begin position="11"/>
        <end position="52"/>
    </location>
</feature>
<evidence type="ECO:0000259" key="5">
    <source>
        <dbReference type="PROSITE" id="PS50089"/>
    </source>
</evidence>
<reference evidence="6" key="1">
    <citation type="submission" date="2023-03" db="EMBL/GenBank/DDBJ databases">
        <title>Massive genome expansion in bonnet fungi (Mycena s.s.) driven by repeated elements and novel gene families across ecological guilds.</title>
        <authorList>
            <consortium name="Lawrence Berkeley National Laboratory"/>
            <person name="Harder C.B."/>
            <person name="Miyauchi S."/>
            <person name="Viragh M."/>
            <person name="Kuo A."/>
            <person name="Thoen E."/>
            <person name="Andreopoulos B."/>
            <person name="Lu D."/>
            <person name="Skrede I."/>
            <person name="Drula E."/>
            <person name="Henrissat B."/>
            <person name="Morin E."/>
            <person name="Kohler A."/>
            <person name="Barry K."/>
            <person name="LaButti K."/>
            <person name="Morin E."/>
            <person name="Salamov A."/>
            <person name="Lipzen A."/>
            <person name="Mereny Z."/>
            <person name="Hegedus B."/>
            <person name="Baldrian P."/>
            <person name="Stursova M."/>
            <person name="Weitz H."/>
            <person name="Taylor A."/>
            <person name="Grigoriev I.V."/>
            <person name="Nagy L.G."/>
            <person name="Martin F."/>
            <person name="Kauserud H."/>
        </authorList>
    </citation>
    <scope>NUCLEOTIDE SEQUENCE</scope>
    <source>
        <strain evidence="6">9284</strain>
    </source>
</reference>
<dbReference type="PROSITE" id="PS50089">
    <property type="entry name" value="ZF_RING_2"/>
    <property type="match status" value="1"/>
</dbReference>
<accession>A0AAD7BV51</accession>
<dbReference type="InterPro" id="IPR001841">
    <property type="entry name" value="Znf_RING"/>
</dbReference>
<keyword evidence="2 4" id="KW-0863">Zinc-finger</keyword>
<dbReference type="EMBL" id="JARKIF010000009">
    <property type="protein sequence ID" value="KAJ7630755.1"/>
    <property type="molecule type" value="Genomic_DNA"/>
</dbReference>
<dbReference type="InterPro" id="IPR052667">
    <property type="entry name" value="E3_ubiquitin-ligase_RING"/>
</dbReference>
<dbReference type="GO" id="GO:0008270">
    <property type="term" value="F:zinc ion binding"/>
    <property type="evidence" value="ECO:0007669"/>
    <property type="project" value="UniProtKB-KW"/>
</dbReference>
<dbReference type="InterPro" id="IPR013083">
    <property type="entry name" value="Znf_RING/FYVE/PHD"/>
</dbReference>
<dbReference type="Proteomes" id="UP001221142">
    <property type="component" value="Unassembled WGS sequence"/>
</dbReference>
<proteinExistence type="predicted"/>
<dbReference type="PANTHER" id="PTHR47156">
    <property type="entry name" value="PROTEIN CBG20824"/>
    <property type="match status" value="1"/>
</dbReference>
<protein>
    <recommendedName>
        <fullName evidence="5">RING-type domain-containing protein</fullName>
    </recommendedName>
</protein>
<keyword evidence="7" id="KW-1185">Reference proteome</keyword>